<accession>A0A2T0BKT5</accession>
<name>A0A2T0BKT5_9CLOT</name>
<dbReference type="OrthoDB" id="570545at2"/>
<dbReference type="EMBL" id="PVXQ01000001">
    <property type="protein sequence ID" value="PRR84504.1"/>
    <property type="molecule type" value="Genomic_DNA"/>
</dbReference>
<reference evidence="1 2" key="1">
    <citation type="submission" date="2018-03" db="EMBL/GenBank/DDBJ databases">
        <title>Genome sequence of Clostridium vincentii DSM 10228.</title>
        <authorList>
            <person name="Poehlein A."/>
            <person name="Daniel R."/>
        </authorList>
    </citation>
    <scope>NUCLEOTIDE SEQUENCE [LARGE SCALE GENOMIC DNA]</scope>
    <source>
        <strain evidence="1 2">DSM 10228</strain>
    </source>
</reference>
<evidence type="ECO:0000313" key="1">
    <source>
        <dbReference type="EMBL" id="PRR84504.1"/>
    </source>
</evidence>
<keyword evidence="2" id="KW-1185">Reference proteome</keyword>
<dbReference type="RefSeq" id="WP_106058086.1">
    <property type="nucleotide sequence ID" value="NZ_PVXQ01000001.1"/>
</dbReference>
<proteinExistence type="predicted"/>
<dbReference type="AlphaFoldDB" id="A0A2T0BKT5"/>
<evidence type="ECO:0000313" key="2">
    <source>
        <dbReference type="Proteomes" id="UP000239471"/>
    </source>
</evidence>
<organism evidence="1 2">
    <name type="scientific">Clostridium vincentii</name>
    <dbReference type="NCBI Taxonomy" id="52704"/>
    <lineage>
        <taxon>Bacteria</taxon>
        <taxon>Bacillati</taxon>
        <taxon>Bacillota</taxon>
        <taxon>Clostridia</taxon>
        <taxon>Eubacteriales</taxon>
        <taxon>Clostridiaceae</taxon>
        <taxon>Clostridium</taxon>
    </lineage>
</organism>
<dbReference type="Proteomes" id="UP000239471">
    <property type="component" value="Unassembled WGS sequence"/>
</dbReference>
<sequence length="93" mass="10686">MGLFDDFKGKKSWEEENAYTGETSECPRCGHSLTKKYVFSGMYCENCRYGLDDDDDDDSESLSVYEAAEIWASHGKDEDYMFGYSEEELEDAL</sequence>
<gene>
    <name evidence="1" type="ORF">CLVI_00270</name>
</gene>
<protein>
    <submittedName>
        <fullName evidence="1">Uncharacterized protein</fullName>
    </submittedName>
</protein>
<comment type="caution">
    <text evidence="1">The sequence shown here is derived from an EMBL/GenBank/DDBJ whole genome shotgun (WGS) entry which is preliminary data.</text>
</comment>